<dbReference type="GO" id="GO:0016301">
    <property type="term" value="F:kinase activity"/>
    <property type="evidence" value="ECO:0007669"/>
    <property type="project" value="UniProtKB-KW"/>
</dbReference>
<dbReference type="Pfam" id="PF19279">
    <property type="entry name" value="YegS_C"/>
    <property type="match status" value="1"/>
</dbReference>
<keyword evidence="3" id="KW-0418">Kinase</keyword>
<dbReference type="Pfam" id="PF00781">
    <property type="entry name" value="DAGK_cat"/>
    <property type="match status" value="1"/>
</dbReference>
<dbReference type="PANTHER" id="PTHR12358">
    <property type="entry name" value="SPHINGOSINE KINASE"/>
    <property type="match status" value="1"/>
</dbReference>
<dbReference type="Gene3D" id="2.60.200.40">
    <property type="match status" value="1"/>
</dbReference>
<accession>A0A7I4DQB4</accession>
<dbReference type="PROSITE" id="PS50146">
    <property type="entry name" value="DAGK"/>
    <property type="match status" value="1"/>
</dbReference>
<dbReference type="FunCoup" id="A0A7I4DQB4">
    <property type="interactions" value="520"/>
</dbReference>
<dbReference type="Proteomes" id="UP000006727">
    <property type="component" value="Chromosome 4"/>
</dbReference>
<evidence type="ECO:0000256" key="3">
    <source>
        <dbReference type="ARBA" id="ARBA00022777"/>
    </source>
</evidence>
<dbReference type="GO" id="GO:0006665">
    <property type="term" value="P:sphingolipid metabolic process"/>
    <property type="evidence" value="ECO:0000318"/>
    <property type="project" value="GO_Central"/>
</dbReference>
<dbReference type="InterPro" id="IPR001206">
    <property type="entry name" value="Diacylglycerol_kinase_cat_dom"/>
</dbReference>
<reference evidence="6 7" key="2">
    <citation type="journal article" date="2018" name="Plant J.">
        <title>The Physcomitrella patens chromosome-scale assembly reveals moss genome structure and evolution.</title>
        <authorList>
            <person name="Lang D."/>
            <person name="Ullrich K.K."/>
            <person name="Murat F."/>
            <person name="Fuchs J."/>
            <person name="Jenkins J."/>
            <person name="Haas F.B."/>
            <person name="Piednoel M."/>
            <person name="Gundlach H."/>
            <person name="Van Bel M."/>
            <person name="Meyberg R."/>
            <person name="Vives C."/>
            <person name="Morata J."/>
            <person name="Symeonidi A."/>
            <person name="Hiss M."/>
            <person name="Muchero W."/>
            <person name="Kamisugi Y."/>
            <person name="Saleh O."/>
            <person name="Blanc G."/>
            <person name="Decker E.L."/>
            <person name="van Gessel N."/>
            <person name="Grimwood J."/>
            <person name="Hayes R.D."/>
            <person name="Graham S.W."/>
            <person name="Gunter L.E."/>
            <person name="McDaniel S.F."/>
            <person name="Hoernstein S.N.W."/>
            <person name="Larsson A."/>
            <person name="Li F.W."/>
            <person name="Perroud P.F."/>
            <person name="Phillips J."/>
            <person name="Ranjan P."/>
            <person name="Rokshar D.S."/>
            <person name="Rothfels C.J."/>
            <person name="Schneider L."/>
            <person name="Shu S."/>
            <person name="Stevenson D.W."/>
            <person name="Thummler F."/>
            <person name="Tillich M."/>
            <person name="Villarreal Aguilar J.C."/>
            <person name="Widiez T."/>
            <person name="Wong G.K."/>
            <person name="Wymore A."/>
            <person name="Zhang Y."/>
            <person name="Zimmer A.D."/>
            <person name="Quatrano R.S."/>
            <person name="Mayer K.F.X."/>
            <person name="Goodstein D."/>
            <person name="Casacuberta J.M."/>
            <person name="Vandepoele K."/>
            <person name="Reski R."/>
            <person name="Cuming A.C."/>
            <person name="Tuskan G.A."/>
            <person name="Maumus F."/>
            <person name="Salse J."/>
            <person name="Schmutz J."/>
            <person name="Rensing S.A."/>
        </authorList>
    </citation>
    <scope>NUCLEOTIDE SEQUENCE [LARGE SCALE GENOMIC DNA]</scope>
    <source>
        <strain evidence="6 7">cv. Gransden 2004</strain>
    </source>
</reference>
<dbReference type="InterPro" id="IPR050187">
    <property type="entry name" value="Lipid_Phosphate_FormReg"/>
</dbReference>
<keyword evidence="7" id="KW-1185">Reference proteome</keyword>
<dbReference type="Gramene" id="Pp3c4_15190V3.2">
    <property type="protein sequence ID" value="Pp3c4_15190V3.2"/>
    <property type="gene ID" value="Pp3c4_15190"/>
</dbReference>
<reference evidence="6 7" key="1">
    <citation type="journal article" date="2008" name="Science">
        <title>The Physcomitrella genome reveals evolutionary insights into the conquest of land by plants.</title>
        <authorList>
            <person name="Rensing S."/>
            <person name="Lang D."/>
            <person name="Zimmer A."/>
            <person name="Terry A."/>
            <person name="Salamov A."/>
            <person name="Shapiro H."/>
            <person name="Nishiyama T."/>
            <person name="Perroud P.-F."/>
            <person name="Lindquist E."/>
            <person name="Kamisugi Y."/>
            <person name="Tanahashi T."/>
            <person name="Sakakibara K."/>
            <person name="Fujita T."/>
            <person name="Oishi K."/>
            <person name="Shin-I T."/>
            <person name="Kuroki Y."/>
            <person name="Toyoda A."/>
            <person name="Suzuki Y."/>
            <person name="Hashimoto A."/>
            <person name="Yamaguchi K."/>
            <person name="Sugano A."/>
            <person name="Kohara Y."/>
            <person name="Fujiyama A."/>
            <person name="Anterola A."/>
            <person name="Aoki S."/>
            <person name="Ashton N."/>
            <person name="Barbazuk W.B."/>
            <person name="Barker E."/>
            <person name="Bennetzen J."/>
            <person name="Bezanilla M."/>
            <person name="Blankenship R."/>
            <person name="Cho S.H."/>
            <person name="Dutcher S."/>
            <person name="Estelle M."/>
            <person name="Fawcett J.A."/>
            <person name="Gundlach H."/>
            <person name="Hanada K."/>
            <person name="Heyl A."/>
            <person name="Hicks K.A."/>
            <person name="Hugh J."/>
            <person name="Lohr M."/>
            <person name="Mayer K."/>
            <person name="Melkozernov A."/>
            <person name="Murata T."/>
            <person name="Nelson D."/>
            <person name="Pils B."/>
            <person name="Prigge M."/>
            <person name="Reiss B."/>
            <person name="Renner T."/>
            <person name="Rombauts S."/>
            <person name="Rushton P."/>
            <person name="Sanderfoot A."/>
            <person name="Schween G."/>
            <person name="Shiu S.-H."/>
            <person name="Stueber K."/>
            <person name="Theodoulou F.L."/>
            <person name="Tu H."/>
            <person name="Van de Peer Y."/>
            <person name="Verrier P.J."/>
            <person name="Waters E."/>
            <person name="Wood A."/>
            <person name="Yang L."/>
            <person name="Cove D."/>
            <person name="Cuming A."/>
            <person name="Hasebe M."/>
            <person name="Lucas S."/>
            <person name="Mishler D.B."/>
            <person name="Reski R."/>
            <person name="Grigoriev I."/>
            <person name="Quatrano R.S."/>
            <person name="Boore J.L."/>
        </authorList>
    </citation>
    <scope>NUCLEOTIDE SEQUENCE [LARGE SCALE GENOMIC DNA]</scope>
    <source>
        <strain evidence="6 7">cv. Gransden 2004</strain>
    </source>
</reference>
<dbReference type="InterPro" id="IPR017438">
    <property type="entry name" value="ATP-NAD_kinase_N"/>
</dbReference>
<dbReference type="SUPFAM" id="SSF111331">
    <property type="entry name" value="NAD kinase/diacylglycerol kinase-like"/>
    <property type="match status" value="1"/>
</dbReference>
<keyword evidence="2" id="KW-0547">Nucleotide-binding</keyword>
<dbReference type="InParanoid" id="A0A7I4DQB4"/>
<dbReference type="Gene3D" id="3.40.50.10330">
    <property type="entry name" value="Probable inorganic polyphosphate/atp-NAD kinase, domain 1"/>
    <property type="match status" value="1"/>
</dbReference>
<protein>
    <recommendedName>
        <fullName evidence="5">DAGKc domain-containing protein</fullName>
    </recommendedName>
</protein>
<sequence>MENHHYDFAMWFCLGFACIDTNIIEFSLLGSFVKGRCTLWRVNDRAVFEPNLHDCASRDYVFVVNPSGANGRTGQQWKRMLPDLSSRLGRQCNIREELTTGPLHAIEIAREAVRDGAAAVIAVGGDGTLHEVLNGFFEDGKLVQSRELHPGPPTALGLIPMGTGSDLARHFRWKLNDKYQAIDRLVKGQKRRIDVGRVQLPEDRIDRYFLNVASLHLSAKAGHIAAMYKKLGNFCYVLGALKAFRAHEDRDLRMRINGGPWTVVPKVTAACVGNAKYFGGGMKIAPTADPFDGSLEVVSLADYKWYDFVLKMHMLYQGTHVHLDKVTTTSVHTFEVEEIEYQSRREDVFVQADGEHLGFLPAKFSILPEQLNFIL</sequence>
<evidence type="ECO:0000313" key="7">
    <source>
        <dbReference type="Proteomes" id="UP000006727"/>
    </source>
</evidence>
<evidence type="ECO:0000256" key="2">
    <source>
        <dbReference type="ARBA" id="ARBA00022741"/>
    </source>
</evidence>
<dbReference type="InterPro" id="IPR005218">
    <property type="entry name" value="Diacylglycerol/lipid_kinase"/>
</dbReference>
<dbReference type="EnsemblPlants" id="Pp3c4_15190V3.2">
    <property type="protein sequence ID" value="Pp3c4_15190V3.2"/>
    <property type="gene ID" value="Pp3c4_15190"/>
</dbReference>
<dbReference type="AlphaFoldDB" id="A0A7I4DQB4"/>
<keyword evidence="4" id="KW-0067">ATP-binding</keyword>
<evidence type="ECO:0000313" key="6">
    <source>
        <dbReference type="EnsemblPlants" id="Pp3c4_15190V3.2"/>
    </source>
</evidence>
<evidence type="ECO:0000259" key="5">
    <source>
        <dbReference type="PROSITE" id="PS50146"/>
    </source>
</evidence>
<dbReference type="PANTHER" id="PTHR12358:SF54">
    <property type="entry name" value="SPHINGOSINE KINASE RELATED PROTEIN"/>
    <property type="match status" value="1"/>
</dbReference>
<evidence type="ECO:0000256" key="1">
    <source>
        <dbReference type="ARBA" id="ARBA00022679"/>
    </source>
</evidence>
<organism evidence="6 7">
    <name type="scientific">Physcomitrium patens</name>
    <name type="common">Spreading-leaved earth moss</name>
    <name type="synonym">Physcomitrella patens</name>
    <dbReference type="NCBI Taxonomy" id="3218"/>
    <lineage>
        <taxon>Eukaryota</taxon>
        <taxon>Viridiplantae</taxon>
        <taxon>Streptophyta</taxon>
        <taxon>Embryophyta</taxon>
        <taxon>Bryophyta</taxon>
        <taxon>Bryophytina</taxon>
        <taxon>Bryopsida</taxon>
        <taxon>Funariidae</taxon>
        <taxon>Funariales</taxon>
        <taxon>Funariaceae</taxon>
        <taxon>Physcomitrium</taxon>
    </lineage>
</organism>
<dbReference type="EMBL" id="ABEU02000004">
    <property type="status" value="NOT_ANNOTATED_CDS"/>
    <property type="molecule type" value="Genomic_DNA"/>
</dbReference>
<keyword evidence="1" id="KW-0808">Transferase</keyword>
<feature type="domain" description="DAGKc" evidence="5">
    <location>
        <begin position="55"/>
        <end position="202"/>
    </location>
</feature>
<evidence type="ECO:0000256" key="4">
    <source>
        <dbReference type="ARBA" id="ARBA00022840"/>
    </source>
</evidence>
<reference evidence="6" key="3">
    <citation type="submission" date="2020-12" db="UniProtKB">
        <authorList>
            <consortium name="EnsemblPlants"/>
        </authorList>
    </citation>
    <scope>IDENTIFICATION</scope>
</reference>
<name>A0A7I4DQB4_PHYPA</name>
<proteinExistence type="predicted"/>
<dbReference type="GO" id="GO:0016020">
    <property type="term" value="C:membrane"/>
    <property type="evidence" value="ECO:0007669"/>
    <property type="project" value="GOC"/>
</dbReference>
<dbReference type="InterPro" id="IPR045540">
    <property type="entry name" value="YegS/DAGK_C"/>
</dbReference>
<dbReference type="SMART" id="SM00046">
    <property type="entry name" value="DAGKc"/>
    <property type="match status" value="1"/>
</dbReference>
<dbReference type="GO" id="GO:0008654">
    <property type="term" value="P:phospholipid biosynthetic process"/>
    <property type="evidence" value="ECO:0007669"/>
    <property type="project" value="InterPro"/>
</dbReference>
<dbReference type="InterPro" id="IPR016064">
    <property type="entry name" value="NAD/diacylglycerol_kinase_sf"/>
</dbReference>
<dbReference type="GO" id="GO:0005524">
    <property type="term" value="F:ATP binding"/>
    <property type="evidence" value="ECO:0007669"/>
    <property type="project" value="UniProtKB-KW"/>
</dbReference>
<dbReference type="NCBIfam" id="TIGR00147">
    <property type="entry name" value="YegS/Rv2252/BmrU family lipid kinase"/>
    <property type="match status" value="1"/>
</dbReference>